<dbReference type="PANTHER" id="PTHR11941">
    <property type="entry name" value="ENOYL-COA HYDRATASE-RELATED"/>
    <property type="match status" value="1"/>
</dbReference>
<gene>
    <name evidence="1" type="ORF">OHA16_34560</name>
</gene>
<dbReference type="PANTHER" id="PTHR11941:SF54">
    <property type="entry name" value="ENOYL-COA HYDRATASE, MITOCHONDRIAL"/>
    <property type="match status" value="1"/>
</dbReference>
<name>A0ABZ1U901_9ACTN</name>
<sequence length="239" mass="25815">MHANLDPTQLPDGLGLEVRIDGTRPLAELTAAVNAVCDEVENRPERSVVVLRLGVTPADSRSWPGAVDVRQVNRWERAVRRFERLAAMTIAAARGACGGPALDLLLAADFRIGAPDLLLMLPVNDGHFWPGMSLYRLVQHLGVARARQIVMWGNDISVDRALELGLIDQLTEDVAEAVHTATVLMGRISDRELAVRRQLLLEAGSVDYDDALGAHLAACDRELRRLAAAAAPGTPGSAR</sequence>
<dbReference type="Proteomes" id="UP001432222">
    <property type="component" value="Chromosome"/>
</dbReference>
<evidence type="ECO:0000313" key="1">
    <source>
        <dbReference type="EMBL" id="WUQ87652.1"/>
    </source>
</evidence>
<keyword evidence="2" id="KW-1185">Reference proteome</keyword>
<organism evidence="1 2">
    <name type="scientific">Kitasatospora purpeofusca</name>
    <dbReference type="NCBI Taxonomy" id="67352"/>
    <lineage>
        <taxon>Bacteria</taxon>
        <taxon>Bacillati</taxon>
        <taxon>Actinomycetota</taxon>
        <taxon>Actinomycetes</taxon>
        <taxon>Kitasatosporales</taxon>
        <taxon>Streptomycetaceae</taxon>
        <taxon>Kitasatospora</taxon>
    </lineage>
</organism>
<proteinExistence type="predicted"/>
<dbReference type="CDD" id="cd06558">
    <property type="entry name" value="crotonase-like"/>
    <property type="match status" value="1"/>
</dbReference>
<dbReference type="RefSeq" id="WP_328958209.1">
    <property type="nucleotide sequence ID" value="NZ_CP108110.1"/>
</dbReference>
<dbReference type="Gene3D" id="3.90.226.10">
    <property type="entry name" value="2-enoyl-CoA Hydratase, Chain A, domain 1"/>
    <property type="match status" value="1"/>
</dbReference>
<protein>
    <submittedName>
        <fullName evidence="1">Enoyl-CoA hydratase/isomerase family protein</fullName>
    </submittedName>
</protein>
<evidence type="ECO:0000313" key="2">
    <source>
        <dbReference type="Proteomes" id="UP001432222"/>
    </source>
</evidence>
<accession>A0ABZ1U901</accession>
<dbReference type="EMBL" id="CP108110">
    <property type="protein sequence ID" value="WUQ87652.1"/>
    <property type="molecule type" value="Genomic_DNA"/>
</dbReference>
<dbReference type="InterPro" id="IPR029045">
    <property type="entry name" value="ClpP/crotonase-like_dom_sf"/>
</dbReference>
<dbReference type="NCBIfam" id="NF042431">
    <property type="entry name" value="EnCoAhydt_DpgB"/>
    <property type="match status" value="1"/>
</dbReference>
<dbReference type="InterPro" id="IPR001753">
    <property type="entry name" value="Enoyl-CoA_hydra/iso"/>
</dbReference>
<dbReference type="InterPro" id="IPR053545">
    <property type="entry name" value="Enoyl-CoA_hydratase-like"/>
</dbReference>
<dbReference type="SUPFAM" id="SSF52096">
    <property type="entry name" value="ClpP/crotonase"/>
    <property type="match status" value="1"/>
</dbReference>
<dbReference type="Pfam" id="PF00378">
    <property type="entry name" value="ECH_1"/>
    <property type="match status" value="1"/>
</dbReference>
<reference evidence="1" key="1">
    <citation type="submission" date="2022-10" db="EMBL/GenBank/DDBJ databases">
        <title>The complete genomes of actinobacterial strains from the NBC collection.</title>
        <authorList>
            <person name="Joergensen T.S."/>
            <person name="Alvarez Arevalo M."/>
            <person name="Sterndorff E.B."/>
            <person name="Faurdal D."/>
            <person name="Vuksanovic O."/>
            <person name="Mourched A.-S."/>
            <person name="Charusanti P."/>
            <person name="Shaw S."/>
            <person name="Blin K."/>
            <person name="Weber T."/>
        </authorList>
    </citation>
    <scope>NUCLEOTIDE SEQUENCE</scope>
    <source>
        <strain evidence="1">NBC_00222</strain>
    </source>
</reference>